<evidence type="ECO:0000313" key="2">
    <source>
        <dbReference type="EMBL" id="CZR61289.1"/>
    </source>
</evidence>
<name>A0A1L7X8C8_9HELO</name>
<protein>
    <submittedName>
        <fullName evidence="2">Uncharacterized protein</fullName>
    </submittedName>
</protein>
<accession>A0A1L7X8C8</accession>
<evidence type="ECO:0000313" key="3">
    <source>
        <dbReference type="Proteomes" id="UP000184330"/>
    </source>
</evidence>
<feature type="region of interest" description="Disordered" evidence="1">
    <location>
        <begin position="1"/>
        <end position="33"/>
    </location>
</feature>
<dbReference type="Proteomes" id="UP000184330">
    <property type="component" value="Unassembled WGS sequence"/>
</dbReference>
<gene>
    <name evidence="2" type="ORF">PAC_11185</name>
</gene>
<evidence type="ECO:0000256" key="1">
    <source>
        <dbReference type="SAM" id="MobiDB-lite"/>
    </source>
</evidence>
<feature type="compositionally biased region" description="Low complexity" evidence="1">
    <location>
        <begin position="24"/>
        <end position="33"/>
    </location>
</feature>
<dbReference type="EMBL" id="FJOG01000018">
    <property type="protein sequence ID" value="CZR61289.1"/>
    <property type="molecule type" value="Genomic_DNA"/>
</dbReference>
<dbReference type="OrthoDB" id="10354567at2759"/>
<sequence length="289" mass="32338">MEPVTPSRASANAFTPRRAAKHNSGVSSVPSSPSQIAVTDAVNAKQLAKDAHYDGPIAAIISAGPAEQCLGMFPSQAREIHDALISTLNQVNDAIIFNLRLTKITDGQIDGQQPFYSTHLTCDGLNAMDWSQFKTVTVHYEQGRALDFSFPYSHTFPGEYRETELYHVNTLVRPRFSYLPVISMFNNGRTVIFDVPPVESVVKYFNGLTRGSPKNDNLLIEVESVRMPSNIDGLELDRYFGSMTKSEVLARAVTKDYCYGFLPAWQADEPTRRAMYHAYKTARMQGRWE</sequence>
<organism evidence="2 3">
    <name type="scientific">Phialocephala subalpina</name>
    <dbReference type="NCBI Taxonomy" id="576137"/>
    <lineage>
        <taxon>Eukaryota</taxon>
        <taxon>Fungi</taxon>
        <taxon>Dikarya</taxon>
        <taxon>Ascomycota</taxon>
        <taxon>Pezizomycotina</taxon>
        <taxon>Leotiomycetes</taxon>
        <taxon>Helotiales</taxon>
        <taxon>Mollisiaceae</taxon>
        <taxon>Phialocephala</taxon>
        <taxon>Phialocephala fortinii species complex</taxon>
    </lineage>
</organism>
<reference evidence="2 3" key="1">
    <citation type="submission" date="2016-03" db="EMBL/GenBank/DDBJ databases">
        <authorList>
            <person name="Ploux O."/>
        </authorList>
    </citation>
    <scope>NUCLEOTIDE SEQUENCE [LARGE SCALE GENOMIC DNA]</scope>
    <source>
        <strain evidence="2 3">UAMH 11012</strain>
    </source>
</reference>
<dbReference type="AlphaFoldDB" id="A0A1L7X8C8"/>
<proteinExistence type="predicted"/>
<keyword evidence="3" id="KW-1185">Reference proteome</keyword>